<proteinExistence type="inferred from homology"/>
<evidence type="ECO:0000313" key="5">
    <source>
        <dbReference type="Proteomes" id="UP000004846"/>
    </source>
</evidence>
<organism evidence="4 5">
    <name type="scientific">Enterococcus faecalis TX4248</name>
    <dbReference type="NCBI Taxonomy" id="749495"/>
    <lineage>
        <taxon>Bacteria</taxon>
        <taxon>Bacillati</taxon>
        <taxon>Bacillota</taxon>
        <taxon>Bacilli</taxon>
        <taxon>Lactobacillales</taxon>
        <taxon>Enterococcaceae</taxon>
        <taxon>Enterococcus</taxon>
    </lineage>
</organism>
<dbReference type="Proteomes" id="UP000004846">
    <property type="component" value="Unassembled WGS sequence"/>
</dbReference>
<dbReference type="InterPro" id="IPR050114">
    <property type="entry name" value="UPF0173_UPF0282_UlaG_hydrolase"/>
</dbReference>
<dbReference type="InterPro" id="IPR022877">
    <property type="entry name" value="UPF0173"/>
</dbReference>
<comment type="similarity">
    <text evidence="2">Belongs to the UPF0173 family.</text>
</comment>
<name>A0A125W2C0_ENTFL</name>
<dbReference type="HAMAP" id="MF_00457">
    <property type="entry name" value="UPF0173"/>
    <property type="match status" value="1"/>
</dbReference>
<dbReference type="AlphaFoldDB" id="A0A125W2C0"/>
<evidence type="ECO:0000313" key="4">
    <source>
        <dbReference type="EMBL" id="EFM81286.1"/>
    </source>
</evidence>
<dbReference type="SUPFAM" id="SSF56281">
    <property type="entry name" value="Metallo-hydrolase/oxidoreductase"/>
    <property type="match status" value="1"/>
</dbReference>
<evidence type="ECO:0000259" key="3">
    <source>
        <dbReference type="SMART" id="SM00849"/>
    </source>
</evidence>
<evidence type="ECO:0000256" key="1">
    <source>
        <dbReference type="ARBA" id="ARBA00022801"/>
    </source>
</evidence>
<dbReference type="PANTHER" id="PTHR43546">
    <property type="entry name" value="UPF0173 METAL-DEPENDENT HYDROLASE MJ1163-RELATED"/>
    <property type="match status" value="1"/>
</dbReference>
<feature type="domain" description="Metallo-beta-lactamase" evidence="3">
    <location>
        <begin position="7"/>
        <end position="192"/>
    </location>
</feature>
<evidence type="ECO:0000256" key="2">
    <source>
        <dbReference type="HAMAP-Rule" id="MF_00457"/>
    </source>
</evidence>
<dbReference type="EMBL" id="AEBR01000110">
    <property type="protein sequence ID" value="EFM81286.1"/>
    <property type="molecule type" value="Genomic_DNA"/>
</dbReference>
<keyword evidence="1 2" id="KW-0378">Hydrolase</keyword>
<sequence>MELIGHGHSCIEIRLNDGTNLLFDPFINGNPLTDVSLADLHPDYILITHGHSDHIGDMLAIAQANKATIIAIAEVATYAQSQGVKAHGMNLGGRYVFPFGSVKFVPALHSSGYEIDGVMTYMGEASGIILEAEDKKIYHAGDTALFSDMRLFAKDKSIDVAFLPIGDNYTMGPEDALEAVSYLNPEITIPIHYNTFPVIQQNPAIFVEQVVGGKVLNPGETILV</sequence>
<reference evidence="4 5" key="1">
    <citation type="submission" date="2010-07" db="EMBL/GenBank/DDBJ databases">
        <authorList>
            <person name="Sid Ahmed O."/>
        </authorList>
    </citation>
    <scope>NUCLEOTIDE SEQUENCE [LARGE SCALE GENOMIC DNA]</scope>
    <source>
        <strain evidence="4 5">TX4248</strain>
    </source>
</reference>
<dbReference type="Pfam" id="PF12706">
    <property type="entry name" value="Lactamase_B_2"/>
    <property type="match status" value="1"/>
</dbReference>
<dbReference type="RefSeq" id="WP_002365591.1">
    <property type="nucleotide sequence ID" value="NZ_GL454489.1"/>
</dbReference>
<dbReference type="NCBIfam" id="NF001911">
    <property type="entry name" value="PRK00685.1"/>
    <property type="match status" value="1"/>
</dbReference>
<dbReference type="InterPro" id="IPR001279">
    <property type="entry name" value="Metallo-B-lactamas"/>
</dbReference>
<dbReference type="Gene3D" id="3.60.15.10">
    <property type="entry name" value="Ribonuclease Z/Hydroxyacylglutathione hydrolase-like"/>
    <property type="match status" value="1"/>
</dbReference>
<dbReference type="SMART" id="SM00849">
    <property type="entry name" value="Lactamase_B"/>
    <property type="match status" value="1"/>
</dbReference>
<dbReference type="PANTHER" id="PTHR43546:SF3">
    <property type="entry name" value="UPF0173 METAL-DEPENDENT HYDROLASE MJ1163"/>
    <property type="match status" value="1"/>
</dbReference>
<protein>
    <recommendedName>
        <fullName evidence="2">UPF0173 metal-dependent hydrolase HMPREF9498_03225</fullName>
    </recommendedName>
</protein>
<gene>
    <name evidence="4" type="ORF">HMPREF9498_03225</name>
</gene>
<comment type="caution">
    <text evidence="4">The sequence shown here is derived from an EMBL/GenBank/DDBJ whole genome shotgun (WGS) entry which is preliminary data.</text>
</comment>
<dbReference type="HOGENOM" id="CLU_070010_4_1_9"/>
<accession>A0A125W2C0</accession>
<dbReference type="InterPro" id="IPR036866">
    <property type="entry name" value="RibonucZ/Hydroxyglut_hydro"/>
</dbReference>
<dbReference type="GO" id="GO:0016787">
    <property type="term" value="F:hydrolase activity"/>
    <property type="evidence" value="ECO:0007669"/>
    <property type="project" value="UniProtKB-UniRule"/>
</dbReference>